<dbReference type="GO" id="GO:0043093">
    <property type="term" value="P:FtsZ-dependent cytokinesis"/>
    <property type="evidence" value="ECO:0007669"/>
    <property type="project" value="UniProtKB-UniRule"/>
</dbReference>
<dbReference type="InterPro" id="IPR013685">
    <property type="entry name" value="POTRA_FtsQ_type"/>
</dbReference>
<evidence type="ECO:0000256" key="4">
    <source>
        <dbReference type="ARBA" id="ARBA00022692"/>
    </source>
</evidence>
<keyword evidence="7 8" id="KW-0131">Cell cycle</keyword>
<dbReference type="InterPro" id="IPR005548">
    <property type="entry name" value="Cell_div_FtsQ/DivIB_C"/>
</dbReference>
<name>A0A9E3ZTN4_9ENTE</name>
<comment type="subcellular location">
    <subcellularLocation>
        <location evidence="8">Cell membrane</location>
        <topology evidence="8">Single-pass type II membrane protein</topology>
    </subcellularLocation>
    <subcellularLocation>
        <location evidence="1">Membrane</location>
    </subcellularLocation>
    <text evidence="8">Localizes to the division septum.</text>
</comment>
<dbReference type="Pfam" id="PF08478">
    <property type="entry name" value="POTRA_1"/>
    <property type="match status" value="1"/>
</dbReference>
<dbReference type="HAMAP" id="MF_00912">
    <property type="entry name" value="DivIB"/>
    <property type="match status" value="1"/>
</dbReference>
<dbReference type="Proteomes" id="UP000813384">
    <property type="component" value="Unassembled WGS sequence"/>
</dbReference>
<comment type="function">
    <text evidence="8">Cell division protein that may be involved in stabilizing or promoting the assembly of the division complex.</text>
</comment>
<evidence type="ECO:0000256" key="7">
    <source>
        <dbReference type="ARBA" id="ARBA00023306"/>
    </source>
</evidence>
<proteinExistence type="inferred from homology"/>
<evidence type="ECO:0000256" key="1">
    <source>
        <dbReference type="ARBA" id="ARBA00004370"/>
    </source>
</evidence>
<organism evidence="10 11">
    <name type="scientific">Enterococcus aquimarinus</name>
    <dbReference type="NCBI Taxonomy" id="328396"/>
    <lineage>
        <taxon>Bacteria</taxon>
        <taxon>Bacillati</taxon>
        <taxon>Bacillota</taxon>
        <taxon>Bacilli</taxon>
        <taxon>Lactobacillales</taxon>
        <taxon>Enterococcaceae</taxon>
        <taxon>Enterococcus</taxon>
    </lineage>
</organism>
<keyword evidence="3 8" id="KW-0132">Cell division</keyword>
<dbReference type="Pfam" id="PF03799">
    <property type="entry name" value="FtsQ_DivIB_C"/>
    <property type="match status" value="1"/>
</dbReference>
<dbReference type="PROSITE" id="PS51779">
    <property type="entry name" value="POTRA"/>
    <property type="match status" value="1"/>
</dbReference>
<reference evidence="10" key="1">
    <citation type="journal article" date="2021" name="PeerJ">
        <title>Extensive microbial diversity within the chicken gut microbiome revealed by metagenomics and culture.</title>
        <authorList>
            <person name="Gilroy R."/>
            <person name="Ravi A."/>
            <person name="Getino M."/>
            <person name="Pursley I."/>
            <person name="Horton D.L."/>
            <person name="Alikhan N.F."/>
            <person name="Baker D."/>
            <person name="Gharbi K."/>
            <person name="Hall N."/>
            <person name="Watson M."/>
            <person name="Adriaenssens E.M."/>
            <person name="Foster-Nyarko E."/>
            <person name="Jarju S."/>
            <person name="Secka A."/>
            <person name="Antonio M."/>
            <person name="Oren A."/>
            <person name="Chaudhuri R.R."/>
            <person name="La Ragione R."/>
            <person name="Hildebrand F."/>
            <person name="Pallen M.J."/>
        </authorList>
    </citation>
    <scope>NUCLEOTIDE SEQUENCE</scope>
    <source>
        <strain evidence="10">150</strain>
    </source>
</reference>
<dbReference type="AlphaFoldDB" id="A0A9E3ZTN4"/>
<feature type="domain" description="POTRA" evidence="9">
    <location>
        <begin position="121"/>
        <end position="192"/>
    </location>
</feature>
<keyword evidence="6 8" id="KW-0472">Membrane</keyword>
<dbReference type="PANTHER" id="PTHR37820">
    <property type="entry name" value="CELL DIVISION PROTEIN DIVIB"/>
    <property type="match status" value="1"/>
</dbReference>
<evidence type="ECO:0000313" key="11">
    <source>
        <dbReference type="Proteomes" id="UP000813384"/>
    </source>
</evidence>
<gene>
    <name evidence="8" type="primary">divIB</name>
    <name evidence="10" type="ORF">K8V42_07190</name>
</gene>
<comment type="caution">
    <text evidence="10">The sequence shown here is derived from an EMBL/GenBank/DDBJ whole genome shotgun (WGS) entry which is preliminary data.</text>
</comment>
<accession>A0A9E3ZTN4</accession>
<dbReference type="GO" id="GO:0005886">
    <property type="term" value="C:plasma membrane"/>
    <property type="evidence" value="ECO:0007669"/>
    <property type="project" value="UniProtKB-SubCell"/>
</dbReference>
<comment type="similarity">
    <text evidence="8">Belongs to the FtsQ/DivIB family. DivIB subfamily.</text>
</comment>
<dbReference type="GO" id="GO:0032153">
    <property type="term" value="C:cell division site"/>
    <property type="evidence" value="ECO:0007669"/>
    <property type="project" value="UniProtKB-UniRule"/>
</dbReference>
<evidence type="ECO:0000259" key="9">
    <source>
        <dbReference type="PROSITE" id="PS51779"/>
    </source>
</evidence>
<dbReference type="EMBL" id="JAJJVO010000106">
    <property type="protein sequence ID" value="MCC9274060.1"/>
    <property type="molecule type" value="Genomic_DNA"/>
</dbReference>
<keyword evidence="5 8" id="KW-1133">Transmembrane helix</keyword>
<evidence type="ECO:0000256" key="3">
    <source>
        <dbReference type="ARBA" id="ARBA00022618"/>
    </source>
</evidence>
<evidence type="ECO:0000313" key="10">
    <source>
        <dbReference type="EMBL" id="MCC9274060.1"/>
    </source>
</evidence>
<dbReference type="InterPro" id="IPR050487">
    <property type="entry name" value="FtsQ_DivIB"/>
</dbReference>
<reference evidence="10" key="2">
    <citation type="submission" date="2021-11" db="EMBL/GenBank/DDBJ databases">
        <authorList>
            <person name="Gilroy R."/>
        </authorList>
    </citation>
    <scope>NUCLEOTIDE SEQUENCE</scope>
    <source>
        <strain evidence="10">150</strain>
    </source>
</reference>
<keyword evidence="4 8" id="KW-0812">Transmembrane</keyword>
<dbReference type="PANTHER" id="PTHR37820:SF1">
    <property type="entry name" value="CELL DIVISION PROTEIN FTSQ"/>
    <property type="match status" value="1"/>
</dbReference>
<evidence type="ECO:0000256" key="2">
    <source>
        <dbReference type="ARBA" id="ARBA00022475"/>
    </source>
</evidence>
<dbReference type="InterPro" id="IPR034746">
    <property type="entry name" value="POTRA"/>
</dbReference>
<feature type="transmembrane region" description="Helical" evidence="8">
    <location>
        <begin position="99"/>
        <end position="117"/>
    </location>
</feature>
<evidence type="ECO:0000256" key="5">
    <source>
        <dbReference type="ARBA" id="ARBA00022989"/>
    </source>
</evidence>
<protein>
    <recommendedName>
        <fullName evidence="8">Cell division protein DivIB</fullName>
    </recommendedName>
</protein>
<sequence>MKDKEKNSSSTEEHDALTPWQKEHLLYLESQGIDPEIAEEPETEILLDKTLDSFEEEALDASNEKDEGNSQSTIDKPFSFSDHLPNFKAYRDKKLRKRLLILVVIFLVPLLGSLYYISPLSKVSAVVVAENPLTPKEALIESSQIVKNERLWPQFFARQRIATAIEKANPRVKKATITLQQWNQLHLHVEEYSESAYLVKGNDYLPILENGTILQEPQKEVTKGRVIVENFTDETLILETLKQYKELPEEIQDAISQITYAPSKKNEELLTIFMNDGNQVIVGISKLADHMKYYLQVAKEMSGKGVIDMEVGIYSYSYPSNETEKEENTKSSESF</sequence>
<evidence type="ECO:0000256" key="8">
    <source>
        <dbReference type="HAMAP-Rule" id="MF_00912"/>
    </source>
</evidence>
<dbReference type="InterPro" id="IPR026580">
    <property type="entry name" value="DivIB"/>
</dbReference>
<keyword evidence="2 8" id="KW-1003">Cell membrane</keyword>
<evidence type="ECO:0000256" key="6">
    <source>
        <dbReference type="ARBA" id="ARBA00023136"/>
    </source>
</evidence>
<dbReference type="Gene3D" id="3.40.50.10960">
    <property type="match status" value="1"/>
</dbReference>